<dbReference type="OrthoDB" id="8419056at2"/>
<sequence length="194" mass="21415">MSTSRRIVAWAGLSLDGYTSGPDGPAGDSWLHERALHPQTAEYFEGIWRGADTLLLGRTNYEGFHSVWPGITRDEETDPRTRELGRWLDATEKVVVSRTLTEARWENSRIARDLVSEVEELRDQPGRDVLVANSASVIAELLRLDLIDDLRLFVIPVLVGGGLRLFPDGVDIRFTTAGVAALGNGVVGLHLPRC</sequence>
<evidence type="ECO:0000313" key="3">
    <source>
        <dbReference type="Proteomes" id="UP000199213"/>
    </source>
</evidence>
<dbReference type="GO" id="GO:0008703">
    <property type="term" value="F:5-amino-6-(5-phosphoribosylamino)uracil reductase activity"/>
    <property type="evidence" value="ECO:0007669"/>
    <property type="project" value="InterPro"/>
</dbReference>
<dbReference type="Gene3D" id="3.40.430.10">
    <property type="entry name" value="Dihydrofolate Reductase, subunit A"/>
    <property type="match status" value="1"/>
</dbReference>
<accession>A0A1G8Y306</accession>
<name>A0A1G8Y306_ACTMZ</name>
<dbReference type="InterPro" id="IPR024072">
    <property type="entry name" value="DHFR-like_dom_sf"/>
</dbReference>
<dbReference type="InterPro" id="IPR002734">
    <property type="entry name" value="RibDG_C"/>
</dbReference>
<reference evidence="3" key="1">
    <citation type="submission" date="2016-10" db="EMBL/GenBank/DDBJ databases">
        <authorList>
            <person name="Varghese N."/>
            <person name="Submissions S."/>
        </authorList>
    </citation>
    <scope>NUCLEOTIDE SEQUENCE [LARGE SCALE GENOMIC DNA]</scope>
    <source>
        <strain evidence="3">DSM 45460</strain>
    </source>
</reference>
<evidence type="ECO:0000259" key="1">
    <source>
        <dbReference type="Pfam" id="PF01872"/>
    </source>
</evidence>
<proteinExistence type="predicted"/>
<gene>
    <name evidence="2" type="ORF">SAMN04487820_103223</name>
</gene>
<dbReference type="Proteomes" id="UP000199213">
    <property type="component" value="Unassembled WGS sequence"/>
</dbReference>
<dbReference type="AlphaFoldDB" id="A0A1G8Y306"/>
<dbReference type="GO" id="GO:0009231">
    <property type="term" value="P:riboflavin biosynthetic process"/>
    <property type="evidence" value="ECO:0007669"/>
    <property type="project" value="InterPro"/>
</dbReference>
<dbReference type="InterPro" id="IPR050765">
    <property type="entry name" value="Riboflavin_Biosynth_HTPR"/>
</dbReference>
<dbReference type="PANTHER" id="PTHR38011">
    <property type="entry name" value="DIHYDROFOLATE REDUCTASE FAMILY PROTEIN (AFU_ORTHOLOGUE AFUA_8G06820)"/>
    <property type="match status" value="1"/>
</dbReference>
<evidence type="ECO:0000313" key="2">
    <source>
        <dbReference type="EMBL" id="SDJ97171.1"/>
    </source>
</evidence>
<dbReference type="EMBL" id="FNFM01000003">
    <property type="protein sequence ID" value="SDJ97171.1"/>
    <property type="molecule type" value="Genomic_DNA"/>
</dbReference>
<dbReference type="PANTHER" id="PTHR38011:SF11">
    <property type="entry name" value="2,5-DIAMINO-6-RIBOSYLAMINO-4(3H)-PYRIMIDINONE 5'-PHOSPHATE REDUCTASE"/>
    <property type="match status" value="1"/>
</dbReference>
<organism evidence="2 3">
    <name type="scientific">Actinopolyspora mzabensis</name>
    <dbReference type="NCBI Taxonomy" id="995066"/>
    <lineage>
        <taxon>Bacteria</taxon>
        <taxon>Bacillati</taxon>
        <taxon>Actinomycetota</taxon>
        <taxon>Actinomycetes</taxon>
        <taxon>Actinopolysporales</taxon>
        <taxon>Actinopolysporaceae</taxon>
        <taxon>Actinopolyspora</taxon>
    </lineage>
</organism>
<feature type="domain" description="Bacterial bifunctional deaminase-reductase C-terminal" evidence="1">
    <location>
        <begin position="9"/>
        <end position="187"/>
    </location>
</feature>
<protein>
    <submittedName>
        <fullName evidence="2">Dihydrofolate reductase</fullName>
    </submittedName>
</protein>
<dbReference type="SUPFAM" id="SSF53597">
    <property type="entry name" value="Dihydrofolate reductase-like"/>
    <property type="match status" value="1"/>
</dbReference>
<dbReference type="Pfam" id="PF01872">
    <property type="entry name" value="RibD_C"/>
    <property type="match status" value="1"/>
</dbReference>
<dbReference type="RefSeq" id="WP_092627027.1">
    <property type="nucleotide sequence ID" value="NZ_FNFM01000003.1"/>
</dbReference>
<keyword evidence="3" id="KW-1185">Reference proteome</keyword>